<dbReference type="Gene3D" id="3.60.15.10">
    <property type="entry name" value="Ribonuclease Z/Hydroxyacylglutathione hydrolase-like"/>
    <property type="match status" value="1"/>
</dbReference>
<dbReference type="InterPro" id="IPR050114">
    <property type="entry name" value="UPF0173_UPF0282_UlaG_hydrolase"/>
</dbReference>
<evidence type="ECO:0000259" key="2">
    <source>
        <dbReference type="Pfam" id="PF12706"/>
    </source>
</evidence>
<evidence type="ECO:0000313" key="4">
    <source>
        <dbReference type="Proteomes" id="UP001500102"/>
    </source>
</evidence>
<organism evidence="3 4">
    <name type="scientific">Arthrobacter humicola</name>
    <dbReference type="NCBI Taxonomy" id="409291"/>
    <lineage>
        <taxon>Bacteria</taxon>
        <taxon>Bacillati</taxon>
        <taxon>Actinomycetota</taxon>
        <taxon>Actinomycetes</taxon>
        <taxon>Micrococcales</taxon>
        <taxon>Micrococcaceae</taxon>
        <taxon>Arthrobacter</taxon>
    </lineage>
</organism>
<proteinExistence type="predicted"/>
<evidence type="ECO:0000256" key="1">
    <source>
        <dbReference type="SAM" id="MobiDB-lite"/>
    </source>
</evidence>
<dbReference type="InterPro" id="IPR036866">
    <property type="entry name" value="RibonucZ/Hydroxyglut_hydro"/>
</dbReference>
<dbReference type="Proteomes" id="UP001500102">
    <property type="component" value="Unassembled WGS sequence"/>
</dbReference>
<dbReference type="PANTHER" id="PTHR43546:SF3">
    <property type="entry name" value="UPF0173 METAL-DEPENDENT HYDROLASE MJ1163"/>
    <property type="match status" value="1"/>
</dbReference>
<reference evidence="3 4" key="1">
    <citation type="journal article" date="2019" name="Int. J. Syst. Evol. Microbiol.">
        <title>The Global Catalogue of Microorganisms (GCM) 10K type strain sequencing project: providing services to taxonomists for standard genome sequencing and annotation.</title>
        <authorList>
            <consortium name="The Broad Institute Genomics Platform"/>
            <consortium name="The Broad Institute Genome Sequencing Center for Infectious Disease"/>
            <person name="Wu L."/>
            <person name="Ma J."/>
        </authorList>
    </citation>
    <scope>NUCLEOTIDE SEQUENCE [LARGE SCALE GENOMIC DNA]</scope>
    <source>
        <strain evidence="3 4">JCM 15921</strain>
    </source>
</reference>
<evidence type="ECO:0000313" key="3">
    <source>
        <dbReference type="EMBL" id="GAA2128107.1"/>
    </source>
</evidence>
<dbReference type="InterPro" id="IPR001279">
    <property type="entry name" value="Metallo-B-lactamas"/>
</dbReference>
<dbReference type="PANTHER" id="PTHR43546">
    <property type="entry name" value="UPF0173 METAL-DEPENDENT HYDROLASE MJ1163-RELATED"/>
    <property type="match status" value="1"/>
</dbReference>
<sequence length="242" mass="25944">MVLDLDGVRVLTDPLLRPHAGLLRRLAPRPDPVSWSHPDVVLVSHLHHDHAELGSLRMLRGATLMSAPANVAWLRRRRLPDTAPLGDGWTPVGAGVEIRQVPAEHRSRPMPHRPNDANGQLVRGPSGSVWIAGDTGLYPEMAAMSAMAGGTIDVALVPVWGWGPRLSAGHLSPETAARAVAMSGARFAVPVHWGTLHPPLIAHFARNWLEQPGLRFAAAVAEQAPDCTAVVLAPGESWVEPV</sequence>
<name>A0ABN2YL56_9MICC</name>
<gene>
    <name evidence="3" type="ORF">GCM10009825_06990</name>
</gene>
<feature type="region of interest" description="Disordered" evidence="1">
    <location>
        <begin position="104"/>
        <end position="124"/>
    </location>
</feature>
<feature type="domain" description="Metallo-beta-lactamase" evidence="2">
    <location>
        <begin position="9"/>
        <end position="193"/>
    </location>
</feature>
<comment type="caution">
    <text evidence="3">The sequence shown here is derived from an EMBL/GenBank/DDBJ whole genome shotgun (WGS) entry which is preliminary data.</text>
</comment>
<dbReference type="Pfam" id="PF12706">
    <property type="entry name" value="Lactamase_B_2"/>
    <property type="match status" value="1"/>
</dbReference>
<protein>
    <submittedName>
        <fullName evidence="3">MBL fold metallo-hydrolase</fullName>
    </submittedName>
</protein>
<keyword evidence="4" id="KW-1185">Reference proteome</keyword>
<dbReference type="EMBL" id="BAAAQB010000009">
    <property type="protein sequence ID" value="GAA2128107.1"/>
    <property type="molecule type" value="Genomic_DNA"/>
</dbReference>
<accession>A0ABN2YL56</accession>
<dbReference type="SUPFAM" id="SSF56281">
    <property type="entry name" value="Metallo-hydrolase/oxidoreductase"/>
    <property type="match status" value="1"/>
</dbReference>